<feature type="non-terminal residue" evidence="1">
    <location>
        <position position="1"/>
    </location>
</feature>
<dbReference type="Proteomes" id="UP000077684">
    <property type="component" value="Unassembled WGS sequence"/>
</dbReference>
<gene>
    <name evidence="1" type="ORF">A4X06_0g9949</name>
</gene>
<protein>
    <submittedName>
        <fullName evidence="1">Uncharacterized protein</fullName>
    </submittedName>
</protein>
<comment type="caution">
    <text evidence="1">The sequence shown here is derived from an EMBL/GenBank/DDBJ whole genome shotgun (WGS) entry which is preliminary data.</text>
</comment>
<dbReference type="AlphaFoldDB" id="A0A8X7SRQ3"/>
<evidence type="ECO:0000313" key="1">
    <source>
        <dbReference type="EMBL" id="KAE8235151.1"/>
    </source>
</evidence>
<name>A0A8X7SRQ3_9BASI</name>
<reference evidence="1" key="1">
    <citation type="submission" date="2016-04" db="EMBL/GenBank/DDBJ databases">
        <authorList>
            <person name="Nguyen H.D."/>
            <person name="Samba Siva P."/>
            <person name="Cullis J."/>
            <person name="Levesque C.A."/>
            <person name="Hambleton S."/>
        </authorList>
    </citation>
    <scope>NUCLEOTIDE SEQUENCE</scope>
    <source>
        <strain evidence="1">DAOMC 236426</strain>
    </source>
</reference>
<sequence>MPAQAKTQEELEEELGPGFRVVGTCPPSVLCLACEEGTDTPMPLKHVARHIGSRKHMSNASFYQTTSLPVADHMESESQLDDSFLFSTNEDRAELSQFHNIMEMEDDVGGWIQEAGELAEEEADAAMEMGRDRSHLLQTLGGDAYPFESGE</sequence>
<organism evidence="1 2">
    <name type="scientific">Tilletia controversa</name>
    <name type="common">dwarf bunt fungus</name>
    <dbReference type="NCBI Taxonomy" id="13291"/>
    <lineage>
        <taxon>Eukaryota</taxon>
        <taxon>Fungi</taxon>
        <taxon>Dikarya</taxon>
        <taxon>Basidiomycota</taxon>
        <taxon>Ustilaginomycotina</taxon>
        <taxon>Exobasidiomycetes</taxon>
        <taxon>Tilletiales</taxon>
        <taxon>Tilletiaceae</taxon>
        <taxon>Tilletia</taxon>
    </lineage>
</organism>
<accession>A0A8X7SRQ3</accession>
<evidence type="ECO:0000313" key="2">
    <source>
        <dbReference type="Proteomes" id="UP000077684"/>
    </source>
</evidence>
<reference evidence="1" key="2">
    <citation type="journal article" date="2019" name="IMA Fungus">
        <title>Genome sequencing and comparison of five Tilletia species to identify candidate genes for the detection of regulated species infecting wheat.</title>
        <authorList>
            <person name="Nguyen H.D.T."/>
            <person name="Sultana T."/>
            <person name="Kesanakurti P."/>
            <person name="Hambleton S."/>
        </authorList>
    </citation>
    <scope>NUCLEOTIDE SEQUENCE</scope>
    <source>
        <strain evidence="1">DAOMC 236426</strain>
    </source>
</reference>
<keyword evidence="2" id="KW-1185">Reference proteome</keyword>
<dbReference type="EMBL" id="LWDE02003685">
    <property type="protein sequence ID" value="KAE8235151.1"/>
    <property type="molecule type" value="Genomic_DNA"/>
</dbReference>
<proteinExistence type="predicted"/>